<comment type="caution">
    <text evidence="4">The sequence shown here is derived from an EMBL/GenBank/DDBJ whole genome shotgun (WGS) entry which is preliminary data.</text>
</comment>
<evidence type="ECO:0000259" key="3">
    <source>
        <dbReference type="Pfam" id="PF04740"/>
    </source>
</evidence>
<accession>A0A3S0V7L7</accession>
<organism evidence="4 5">
    <name type="scientific">Peribacillus cavernae</name>
    <dbReference type="NCBI Taxonomy" id="1674310"/>
    <lineage>
        <taxon>Bacteria</taxon>
        <taxon>Bacillati</taxon>
        <taxon>Bacillota</taxon>
        <taxon>Bacilli</taxon>
        <taxon>Bacillales</taxon>
        <taxon>Bacillaceae</taxon>
        <taxon>Peribacillus</taxon>
    </lineage>
</organism>
<keyword evidence="5" id="KW-1185">Reference proteome</keyword>
<feature type="domain" description="LXG" evidence="3">
    <location>
        <begin position="3"/>
        <end position="49"/>
    </location>
</feature>
<proteinExistence type="inferred from homology"/>
<dbReference type="Pfam" id="PF04740">
    <property type="entry name" value="LXG"/>
    <property type="match status" value="1"/>
</dbReference>
<evidence type="ECO:0000256" key="1">
    <source>
        <dbReference type="ARBA" id="ARBA00034117"/>
    </source>
</evidence>
<comment type="similarity">
    <text evidence="1">In the N-terminal section; belongs to the LXG family.</text>
</comment>
<protein>
    <recommendedName>
        <fullName evidence="3">LXG domain-containing protein</fullName>
    </recommendedName>
</protein>
<dbReference type="OrthoDB" id="3261089at2"/>
<evidence type="ECO:0000313" key="5">
    <source>
        <dbReference type="Proteomes" id="UP000267430"/>
    </source>
</evidence>
<keyword evidence="2" id="KW-0175">Coiled coil</keyword>
<evidence type="ECO:0000313" key="4">
    <source>
        <dbReference type="EMBL" id="RUQ25176.1"/>
    </source>
</evidence>
<reference evidence="4 5" key="1">
    <citation type="submission" date="2018-12" db="EMBL/GenBank/DDBJ databases">
        <title>Bacillus chawlae sp. nov., Bacillus glennii sp. nov., and Bacillus saganii sp. nov. Isolated from the Vehicle Assembly Building at Kennedy Space Center where the Viking Spacecraft were Assembled.</title>
        <authorList>
            <person name="Seuylemezian A."/>
            <person name="Vaishampayan P."/>
        </authorList>
    </citation>
    <scope>NUCLEOTIDE SEQUENCE [LARGE SCALE GENOMIC DNA]</scope>
    <source>
        <strain evidence="4 5">L5</strain>
    </source>
</reference>
<evidence type="ECO:0000256" key="2">
    <source>
        <dbReference type="SAM" id="Coils"/>
    </source>
</evidence>
<sequence>MNKDRTVEQLHQFDSQQTNRLDSFSESIQIMADYVKELETMFHSKDLSINGYHSGLLMKKLANGDISGLEMSSREKAAQLLTDFENNKELERMDKSNDSAEFLSALKDGAIGASLPLAIMMASQKSGLLRIEYTRKKNHYAFTYNRKLLKFLKGDIGPTLTRRLIKGLNQKGKGHAFITKTLKVQNKNIEKLKNFKDNRSTLQKMEGMALKVVTGNRPIHETVKSKIFKNSARDMLIDKKTFKKLASKTSAGAAVAVGAVSALYNIGSGFNQNNDKYNGKRLYEQNGRVVGEEVNKLVGSVSGAAVGTYIGAAIGGVVSGPFAPFGAAAGAVIGGAIGSSVGEWSSKYTNKWMSDAGAATGKALHNTKEQAQNALKDAKESLDGFKDKLLGWS</sequence>
<dbReference type="AlphaFoldDB" id="A0A3S0V7L7"/>
<dbReference type="InterPro" id="IPR006829">
    <property type="entry name" value="LXG_dom"/>
</dbReference>
<dbReference type="Proteomes" id="UP000267430">
    <property type="component" value="Unassembled WGS sequence"/>
</dbReference>
<name>A0A3S0V7L7_9BACI</name>
<feature type="coiled-coil region" evidence="2">
    <location>
        <begin position="361"/>
        <end position="388"/>
    </location>
</feature>
<dbReference type="EMBL" id="RYZZ01000043">
    <property type="protein sequence ID" value="RUQ25176.1"/>
    <property type="molecule type" value="Genomic_DNA"/>
</dbReference>
<gene>
    <name evidence="4" type="ORF">ELQ35_20575</name>
</gene>